<proteinExistence type="predicted"/>
<protein>
    <submittedName>
        <fullName evidence="2">Uncharacterized protein</fullName>
    </submittedName>
</protein>
<feature type="compositionally biased region" description="Basic and acidic residues" evidence="1">
    <location>
        <begin position="36"/>
        <end position="51"/>
    </location>
</feature>
<evidence type="ECO:0000313" key="2">
    <source>
        <dbReference type="EMBL" id="TGZ77746.1"/>
    </source>
</evidence>
<reference evidence="2 3" key="1">
    <citation type="submission" date="2019-04" db="EMBL/GenBank/DDBJ databases">
        <title>Comparative genomics and transcriptomics to analyze fruiting body development in filamentous ascomycetes.</title>
        <authorList>
            <consortium name="DOE Joint Genome Institute"/>
            <person name="Lutkenhaus R."/>
            <person name="Traeger S."/>
            <person name="Breuer J."/>
            <person name="Kuo A."/>
            <person name="Lipzen A."/>
            <person name="Pangilinan J."/>
            <person name="Dilworth D."/>
            <person name="Sandor L."/>
            <person name="Poggeler S."/>
            <person name="Barry K."/>
            <person name="Grigoriev I.V."/>
            <person name="Nowrousian M."/>
        </authorList>
    </citation>
    <scope>NUCLEOTIDE SEQUENCE [LARGE SCALE GENOMIC DNA]</scope>
    <source>
        <strain evidence="2 3">CBS 389.68</strain>
    </source>
</reference>
<organism evidence="2 3">
    <name type="scientific">Ascodesmis nigricans</name>
    <dbReference type="NCBI Taxonomy" id="341454"/>
    <lineage>
        <taxon>Eukaryota</taxon>
        <taxon>Fungi</taxon>
        <taxon>Dikarya</taxon>
        <taxon>Ascomycota</taxon>
        <taxon>Pezizomycotina</taxon>
        <taxon>Pezizomycetes</taxon>
        <taxon>Pezizales</taxon>
        <taxon>Ascodesmidaceae</taxon>
        <taxon>Ascodesmis</taxon>
    </lineage>
</organism>
<dbReference type="EMBL" id="ML220149">
    <property type="protein sequence ID" value="TGZ77746.1"/>
    <property type="molecule type" value="Genomic_DNA"/>
</dbReference>
<gene>
    <name evidence="2" type="ORF">EX30DRAFT_343812</name>
</gene>
<dbReference type="InParanoid" id="A0A4S2ML31"/>
<dbReference type="Proteomes" id="UP000298138">
    <property type="component" value="Unassembled WGS sequence"/>
</dbReference>
<sequence>MDGERVCTRVNRQQKRQRRHGSWDGRLMGWKWAEKNHSGREKGCSNDDRRAAVSGVDTEQDSTIDESLRV</sequence>
<evidence type="ECO:0000313" key="3">
    <source>
        <dbReference type="Proteomes" id="UP000298138"/>
    </source>
</evidence>
<evidence type="ECO:0000256" key="1">
    <source>
        <dbReference type="SAM" id="MobiDB-lite"/>
    </source>
</evidence>
<accession>A0A4S2ML31</accession>
<keyword evidence="3" id="KW-1185">Reference proteome</keyword>
<feature type="region of interest" description="Disordered" evidence="1">
    <location>
        <begin position="1"/>
        <end position="22"/>
    </location>
</feature>
<dbReference type="AlphaFoldDB" id="A0A4S2ML31"/>
<feature type="region of interest" description="Disordered" evidence="1">
    <location>
        <begin position="36"/>
        <end position="70"/>
    </location>
</feature>
<name>A0A4S2ML31_9PEZI</name>